<dbReference type="InterPro" id="IPR050524">
    <property type="entry name" value="APC_YAT"/>
</dbReference>
<feature type="transmembrane region" description="Helical" evidence="7">
    <location>
        <begin position="71"/>
        <end position="95"/>
    </location>
</feature>
<protein>
    <recommendedName>
        <fullName evidence="8">Amino acid permease/ SLC12A domain-containing protein</fullName>
    </recommendedName>
</protein>
<dbReference type="InterPro" id="IPR004841">
    <property type="entry name" value="AA-permease/SLC12A_dom"/>
</dbReference>
<dbReference type="STRING" id="348802.A0A0D2FCG3"/>
<organism evidence="9 10">
    <name type="scientific">Exophiala xenobiotica</name>
    <dbReference type="NCBI Taxonomy" id="348802"/>
    <lineage>
        <taxon>Eukaryota</taxon>
        <taxon>Fungi</taxon>
        <taxon>Dikarya</taxon>
        <taxon>Ascomycota</taxon>
        <taxon>Pezizomycotina</taxon>
        <taxon>Eurotiomycetes</taxon>
        <taxon>Chaetothyriomycetidae</taxon>
        <taxon>Chaetothyriales</taxon>
        <taxon>Herpotrichiellaceae</taxon>
        <taxon>Exophiala</taxon>
    </lineage>
</organism>
<dbReference type="GO" id="GO:0016020">
    <property type="term" value="C:membrane"/>
    <property type="evidence" value="ECO:0007669"/>
    <property type="project" value="UniProtKB-SubCell"/>
</dbReference>
<sequence>MAEKQMDSKEVGLGEAPTVEAGEAIDAEEVKYGHTKRGLTSRHVQLMAIGGSIGTGLFVGIGGALSEGGPLSILLAFIIYPILFVIPTTICVGELSTFLPMRRGIFEMANRFVDPAFGFAFGYAYFYAAAVLVCTEASAVVSVMGYWGIPVNGAVWVLMAMVIIIAINVFAVKYYGEAEFIFSILKVLLVVGLALLTFITMVGGNPKHDAYGFRNWKHGNAMHEYYTTGTTGRFLGWFVAMRYAAFSLGGPDMIALAAGEIENPRKTIPRMARLIWVRVAGFYLLGVLAVGIICNSRDPRLLSALATGSTGSAASPFVIGIKNLGIKGLDSLVNFVILTSGWSCGNAYFYTSTRTLYQLSVDGQAPKFLRKCTKKGVPIYAVIVVALISCLTFMVASNSSATVFSWFVGLSTCATLITYSMMMIVWVGFYKSLEAQGISRDTLPWKAPFMPYHAYIGIATGITLILFLGFDYFVPWNTQGFITTYFGVPYVVVLFGVWKIIKRTKHAKWSEVNIYEGKEQIDKECEYWETIAANADVEKRQSAFKRTWGKMWDSAVV</sequence>
<evidence type="ECO:0000256" key="1">
    <source>
        <dbReference type="ARBA" id="ARBA00004141"/>
    </source>
</evidence>
<proteinExistence type="predicted"/>
<dbReference type="GeneID" id="25324242"/>
<dbReference type="OrthoDB" id="3900342at2759"/>
<dbReference type="RefSeq" id="XP_013318358.1">
    <property type="nucleotide sequence ID" value="XM_013462904.1"/>
</dbReference>
<dbReference type="PIRSF" id="PIRSF006060">
    <property type="entry name" value="AA_transporter"/>
    <property type="match status" value="1"/>
</dbReference>
<dbReference type="EMBL" id="KN847318">
    <property type="protein sequence ID" value="KIW57774.1"/>
    <property type="molecule type" value="Genomic_DNA"/>
</dbReference>
<dbReference type="FunFam" id="1.20.1740.10:FF:000006">
    <property type="entry name" value="General amino acid permease"/>
    <property type="match status" value="1"/>
</dbReference>
<dbReference type="HOGENOM" id="CLU_007946_12_1_1"/>
<evidence type="ECO:0000256" key="4">
    <source>
        <dbReference type="ARBA" id="ARBA00022970"/>
    </source>
</evidence>
<feature type="domain" description="Amino acid permease/ SLC12A" evidence="8">
    <location>
        <begin position="43"/>
        <end position="509"/>
    </location>
</feature>
<dbReference type="AlphaFoldDB" id="A0A0D2FCG3"/>
<evidence type="ECO:0000313" key="10">
    <source>
        <dbReference type="Proteomes" id="UP000054342"/>
    </source>
</evidence>
<feature type="transmembrane region" description="Helical" evidence="7">
    <location>
        <begin position="331"/>
        <end position="350"/>
    </location>
</feature>
<evidence type="ECO:0000256" key="2">
    <source>
        <dbReference type="ARBA" id="ARBA00022448"/>
    </source>
</evidence>
<reference evidence="9 10" key="1">
    <citation type="submission" date="2015-01" db="EMBL/GenBank/DDBJ databases">
        <title>The Genome Sequence of Exophiala xenobiotica CBS118157.</title>
        <authorList>
            <consortium name="The Broad Institute Genomics Platform"/>
            <person name="Cuomo C."/>
            <person name="de Hoog S."/>
            <person name="Gorbushina A."/>
            <person name="Stielow B."/>
            <person name="Teixiera M."/>
            <person name="Abouelleil A."/>
            <person name="Chapman S.B."/>
            <person name="Priest M."/>
            <person name="Young S.K."/>
            <person name="Wortman J."/>
            <person name="Nusbaum C."/>
            <person name="Birren B."/>
        </authorList>
    </citation>
    <scope>NUCLEOTIDE SEQUENCE [LARGE SCALE GENOMIC DNA]</scope>
    <source>
        <strain evidence="9 10">CBS 118157</strain>
    </source>
</reference>
<evidence type="ECO:0000256" key="5">
    <source>
        <dbReference type="ARBA" id="ARBA00022989"/>
    </source>
</evidence>
<feature type="transmembrane region" description="Helical" evidence="7">
    <location>
        <begin position="450"/>
        <end position="470"/>
    </location>
</feature>
<dbReference type="Proteomes" id="UP000054342">
    <property type="component" value="Unassembled WGS sequence"/>
</dbReference>
<name>A0A0D2FCG3_9EURO</name>
<evidence type="ECO:0000313" key="9">
    <source>
        <dbReference type="EMBL" id="KIW57774.1"/>
    </source>
</evidence>
<keyword evidence="4" id="KW-0029">Amino-acid transport</keyword>
<feature type="transmembrane region" description="Helical" evidence="7">
    <location>
        <begin position="184"/>
        <end position="204"/>
    </location>
</feature>
<keyword evidence="3 7" id="KW-0812">Transmembrane</keyword>
<feature type="transmembrane region" description="Helical" evidence="7">
    <location>
        <begin position="482"/>
        <end position="501"/>
    </location>
</feature>
<feature type="transmembrane region" description="Helical" evidence="7">
    <location>
        <begin position="275"/>
        <end position="294"/>
    </location>
</feature>
<dbReference type="Gene3D" id="1.20.1740.10">
    <property type="entry name" value="Amino acid/polyamine transporter I"/>
    <property type="match status" value="1"/>
</dbReference>
<dbReference type="PANTHER" id="PTHR43341:SF39">
    <property type="entry name" value="AMINO ACID TRANSPORTER (EUROFUNG)-RELATED"/>
    <property type="match status" value="1"/>
</dbReference>
<comment type="subcellular location">
    <subcellularLocation>
        <location evidence="1">Membrane</location>
        <topology evidence="1">Multi-pass membrane protein</topology>
    </subcellularLocation>
</comment>
<dbReference type="PANTHER" id="PTHR43341">
    <property type="entry name" value="AMINO ACID PERMEASE"/>
    <property type="match status" value="1"/>
</dbReference>
<evidence type="ECO:0000256" key="3">
    <source>
        <dbReference type="ARBA" id="ARBA00022692"/>
    </source>
</evidence>
<dbReference type="GO" id="GO:0015171">
    <property type="term" value="F:amino acid transmembrane transporter activity"/>
    <property type="evidence" value="ECO:0007669"/>
    <property type="project" value="TreeGrafter"/>
</dbReference>
<gene>
    <name evidence="9" type="ORF">PV05_02334</name>
</gene>
<keyword evidence="5 7" id="KW-1133">Transmembrane helix</keyword>
<evidence type="ECO:0000259" key="8">
    <source>
        <dbReference type="Pfam" id="PF00324"/>
    </source>
</evidence>
<accession>A0A0D2FCG3</accession>
<feature type="transmembrane region" description="Helical" evidence="7">
    <location>
        <begin position="403"/>
        <end position="429"/>
    </location>
</feature>
<feature type="transmembrane region" description="Helical" evidence="7">
    <location>
        <begin position="377"/>
        <end position="397"/>
    </location>
</feature>
<keyword evidence="2" id="KW-0813">Transport</keyword>
<feature type="transmembrane region" description="Helical" evidence="7">
    <location>
        <begin position="116"/>
        <end position="147"/>
    </location>
</feature>
<evidence type="ECO:0000256" key="6">
    <source>
        <dbReference type="ARBA" id="ARBA00023136"/>
    </source>
</evidence>
<keyword evidence="10" id="KW-1185">Reference proteome</keyword>
<feature type="transmembrane region" description="Helical" evidence="7">
    <location>
        <begin position="153"/>
        <end position="172"/>
    </location>
</feature>
<feature type="transmembrane region" description="Helical" evidence="7">
    <location>
        <begin position="46"/>
        <end position="65"/>
    </location>
</feature>
<dbReference type="Pfam" id="PF00324">
    <property type="entry name" value="AA_permease"/>
    <property type="match status" value="1"/>
</dbReference>
<evidence type="ECO:0000256" key="7">
    <source>
        <dbReference type="SAM" id="Phobius"/>
    </source>
</evidence>
<keyword evidence="6 7" id="KW-0472">Membrane</keyword>